<protein>
    <submittedName>
        <fullName evidence="1">Uncharacterized protein</fullName>
    </submittedName>
</protein>
<name>A0A0E9SHV2_ANGAN</name>
<accession>A0A0E9SHV2</accession>
<dbReference type="AlphaFoldDB" id="A0A0E9SHV2"/>
<evidence type="ECO:0000313" key="1">
    <source>
        <dbReference type="EMBL" id="JAH40876.1"/>
    </source>
</evidence>
<reference evidence="1" key="2">
    <citation type="journal article" date="2015" name="Fish Shellfish Immunol.">
        <title>Early steps in the European eel (Anguilla anguilla)-Vibrio vulnificus interaction in the gills: Role of the RtxA13 toxin.</title>
        <authorList>
            <person name="Callol A."/>
            <person name="Pajuelo D."/>
            <person name="Ebbesson L."/>
            <person name="Teles M."/>
            <person name="MacKenzie S."/>
            <person name="Amaro C."/>
        </authorList>
    </citation>
    <scope>NUCLEOTIDE SEQUENCE</scope>
</reference>
<organism evidence="1">
    <name type="scientific">Anguilla anguilla</name>
    <name type="common">European freshwater eel</name>
    <name type="synonym">Muraena anguilla</name>
    <dbReference type="NCBI Taxonomy" id="7936"/>
    <lineage>
        <taxon>Eukaryota</taxon>
        <taxon>Metazoa</taxon>
        <taxon>Chordata</taxon>
        <taxon>Craniata</taxon>
        <taxon>Vertebrata</taxon>
        <taxon>Euteleostomi</taxon>
        <taxon>Actinopterygii</taxon>
        <taxon>Neopterygii</taxon>
        <taxon>Teleostei</taxon>
        <taxon>Anguilliformes</taxon>
        <taxon>Anguillidae</taxon>
        <taxon>Anguilla</taxon>
    </lineage>
</organism>
<sequence length="46" mass="5389">MMRLDGGVAANIPIRLRGKWFEIANLWRILLGQEAFLFMRRTARIS</sequence>
<proteinExistence type="predicted"/>
<reference evidence="1" key="1">
    <citation type="submission" date="2014-11" db="EMBL/GenBank/DDBJ databases">
        <authorList>
            <person name="Amaro Gonzalez C."/>
        </authorList>
    </citation>
    <scope>NUCLEOTIDE SEQUENCE</scope>
</reference>
<dbReference type="EMBL" id="GBXM01067701">
    <property type="protein sequence ID" value="JAH40876.1"/>
    <property type="molecule type" value="Transcribed_RNA"/>
</dbReference>